<dbReference type="InterPro" id="IPR016066">
    <property type="entry name" value="A-D-PHexomutase_CS"/>
</dbReference>
<name>A0A9W6JPX4_9HYPH</name>
<dbReference type="SUPFAM" id="SSF53738">
    <property type="entry name" value="Phosphoglucomutase, first 3 domains"/>
    <property type="match status" value="3"/>
</dbReference>
<feature type="domain" description="Alpha-D-phosphohexomutase alpha/beta/alpha" evidence="10">
    <location>
        <begin position="41"/>
        <end position="180"/>
    </location>
</feature>
<dbReference type="Gene3D" id="3.30.310.50">
    <property type="entry name" value="Alpha-D-phosphohexomutase, C-terminal domain"/>
    <property type="match status" value="1"/>
</dbReference>
<dbReference type="InterPro" id="IPR005846">
    <property type="entry name" value="A-D-PHexomutase_a/b/a-III"/>
</dbReference>
<keyword evidence="3" id="KW-0597">Phosphoprotein</keyword>
<evidence type="ECO:0000256" key="6">
    <source>
        <dbReference type="ARBA" id="ARBA00023235"/>
    </source>
</evidence>
<evidence type="ECO:0000256" key="8">
    <source>
        <dbReference type="RuleBase" id="RU004326"/>
    </source>
</evidence>
<comment type="caution">
    <text evidence="13">The sequence shown here is derived from an EMBL/GenBank/DDBJ whole genome shotgun (WGS) entry which is preliminary data.</text>
</comment>
<evidence type="ECO:0000259" key="9">
    <source>
        <dbReference type="Pfam" id="PF00408"/>
    </source>
</evidence>
<feature type="domain" description="Alpha-D-phosphohexomutase alpha/beta/alpha" evidence="12">
    <location>
        <begin position="323"/>
        <end position="440"/>
    </location>
</feature>
<dbReference type="GO" id="GO:0004614">
    <property type="term" value="F:phosphoglucomutase activity"/>
    <property type="evidence" value="ECO:0007669"/>
    <property type="project" value="UniProtKB-UniRule"/>
</dbReference>
<dbReference type="Proteomes" id="UP001143309">
    <property type="component" value="Unassembled WGS sequence"/>
</dbReference>
<dbReference type="InterPro" id="IPR005852">
    <property type="entry name" value="PGM_a-D-Glc-sp"/>
</dbReference>
<evidence type="ECO:0000259" key="10">
    <source>
        <dbReference type="Pfam" id="PF02878"/>
    </source>
</evidence>
<keyword evidence="4 8" id="KW-0479">Metal-binding</keyword>
<evidence type="ECO:0000256" key="1">
    <source>
        <dbReference type="ARBA" id="ARBA00001946"/>
    </source>
</evidence>
<evidence type="ECO:0000259" key="12">
    <source>
        <dbReference type="Pfam" id="PF02880"/>
    </source>
</evidence>
<keyword evidence="5 8" id="KW-0460">Magnesium</keyword>
<dbReference type="InterPro" id="IPR036900">
    <property type="entry name" value="A-D-PHexomutase_C_sf"/>
</dbReference>
<dbReference type="RefSeq" id="WP_271200721.1">
    <property type="nucleotide sequence ID" value="NZ_BSFL01000002.1"/>
</dbReference>
<evidence type="ECO:0000256" key="7">
    <source>
        <dbReference type="NCBIfam" id="TIGR01132"/>
    </source>
</evidence>
<gene>
    <name evidence="13" type="primary">celB</name>
    <name evidence="13" type="ORF">GCM10008174_19940</name>
</gene>
<dbReference type="PANTHER" id="PTHR45745">
    <property type="entry name" value="PHOSPHOMANNOMUTASE 45A"/>
    <property type="match status" value="1"/>
</dbReference>
<organism evidence="13 14">
    <name type="scientific">Methylopila turkensis</name>
    <dbReference type="NCBI Taxonomy" id="1437816"/>
    <lineage>
        <taxon>Bacteria</taxon>
        <taxon>Pseudomonadati</taxon>
        <taxon>Pseudomonadota</taxon>
        <taxon>Alphaproteobacteria</taxon>
        <taxon>Hyphomicrobiales</taxon>
        <taxon>Methylopilaceae</taxon>
        <taxon>Methylopila</taxon>
    </lineage>
</organism>
<reference evidence="13" key="2">
    <citation type="submission" date="2023-01" db="EMBL/GenBank/DDBJ databases">
        <authorList>
            <person name="Sun Q."/>
            <person name="Evtushenko L."/>
        </authorList>
    </citation>
    <scope>NUCLEOTIDE SEQUENCE</scope>
    <source>
        <strain evidence="13">VKM B-2748</strain>
    </source>
</reference>
<sequence length="550" mass="58790">MAEVSEFAGKLADPSRLTNIPRLLTEYFTSRPDMAAAAQRVAFGTSGHRGTSLDSAFTETHILAISQAICLYRAKSGITGPLFLGKDTHALSEAAFATAIEVFAANGVDVRIDEKLGYTPTPVVSHAILTYNRGRTSGLADGIAITPSHNPAEDGGFKYNPPNGGPADTDVTGWMEKTANALIEDSLRDVKRIPLQRAMKAPNVVRYDFTTPYVADLENVLDLEAIRSAGLRIGVDPLGGAGLPYWAPIAERYKLDLTVVNEIVDPTFRFMTADWDGKLRMDCSSPWAMAPLIALKDTFDIAFANDPDADRHGVVTRSAGLLNPNHYLTASIAYLYRHRPGWKGTPAIGKTIVSSSSVDRVAGLLGLKVMEVPVGFKWFVDGLLAGDLGFVGEESAGASFLRRDGEVWTTDKDGIIPALLAAEMTAVTGKDPGEIYADLTREIGAPVYARVDAAATPEQKSVLKKLSADQIPGDTLAGEPIVDRLTHAPGNGAAFGGVKVTTANGWFAARPSGTENVYKIYAESFVDEDHLKRIQAEAKEIVSKALAAGA</sequence>
<dbReference type="NCBIfam" id="TIGR01132">
    <property type="entry name" value="pgm"/>
    <property type="match status" value="1"/>
</dbReference>
<dbReference type="GO" id="GO:0006166">
    <property type="term" value="P:purine ribonucleoside salvage"/>
    <property type="evidence" value="ECO:0007669"/>
    <property type="project" value="TreeGrafter"/>
</dbReference>
<dbReference type="InterPro" id="IPR005843">
    <property type="entry name" value="A-D-PHexomutase_C"/>
</dbReference>
<keyword evidence="14" id="KW-1185">Reference proteome</keyword>
<dbReference type="SUPFAM" id="SSF55957">
    <property type="entry name" value="Phosphoglucomutase, C-terminal domain"/>
    <property type="match status" value="1"/>
</dbReference>
<dbReference type="EMBL" id="BSFL01000002">
    <property type="protein sequence ID" value="GLK80253.1"/>
    <property type="molecule type" value="Genomic_DNA"/>
</dbReference>
<dbReference type="PROSITE" id="PS00710">
    <property type="entry name" value="PGM_PMM"/>
    <property type="match status" value="1"/>
</dbReference>
<evidence type="ECO:0000313" key="13">
    <source>
        <dbReference type="EMBL" id="GLK80253.1"/>
    </source>
</evidence>
<dbReference type="GO" id="GO:0008973">
    <property type="term" value="F:phosphopentomutase activity"/>
    <property type="evidence" value="ECO:0007669"/>
    <property type="project" value="TreeGrafter"/>
</dbReference>
<dbReference type="InterPro" id="IPR005844">
    <property type="entry name" value="A-D-PHexomutase_a/b/a-I"/>
</dbReference>
<reference evidence="13" key="1">
    <citation type="journal article" date="2014" name="Int. J. Syst. Evol. Microbiol.">
        <title>Complete genome sequence of Corynebacterium casei LMG S-19264T (=DSM 44701T), isolated from a smear-ripened cheese.</title>
        <authorList>
            <consortium name="US DOE Joint Genome Institute (JGI-PGF)"/>
            <person name="Walter F."/>
            <person name="Albersmeier A."/>
            <person name="Kalinowski J."/>
            <person name="Ruckert C."/>
        </authorList>
    </citation>
    <scope>NUCLEOTIDE SEQUENCE</scope>
    <source>
        <strain evidence="13">VKM B-2748</strain>
    </source>
</reference>
<evidence type="ECO:0000256" key="3">
    <source>
        <dbReference type="ARBA" id="ARBA00022553"/>
    </source>
</evidence>
<dbReference type="PANTHER" id="PTHR45745:SF1">
    <property type="entry name" value="PHOSPHOGLUCOMUTASE 2B-RELATED"/>
    <property type="match status" value="1"/>
</dbReference>
<comment type="cofactor">
    <cofactor evidence="1">
        <name>Mg(2+)</name>
        <dbReference type="ChEBI" id="CHEBI:18420"/>
    </cofactor>
</comment>
<evidence type="ECO:0000256" key="5">
    <source>
        <dbReference type="ARBA" id="ARBA00022842"/>
    </source>
</evidence>
<evidence type="ECO:0000259" key="11">
    <source>
        <dbReference type="Pfam" id="PF02879"/>
    </source>
</evidence>
<evidence type="ECO:0000313" key="14">
    <source>
        <dbReference type="Proteomes" id="UP001143309"/>
    </source>
</evidence>
<dbReference type="Pfam" id="PF02880">
    <property type="entry name" value="PGM_PMM_III"/>
    <property type="match status" value="1"/>
</dbReference>
<evidence type="ECO:0000256" key="4">
    <source>
        <dbReference type="ARBA" id="ARBA00022723"/>
    </source>
</evidence>
<dbReference type="InterPro" id="IPR016055">
    <property type="entry name" value="A-D-PHexomutase_a/b/a-I/II/III"/>
</dbReference>
<keyword evidence="6" id="KW-0413">Isomerase</keyword>
<dbReference type="GO" id="GO:0005975">
    <property type="term" value="P:carbohydrate metabolic process"/>
    <property type="evidence" value="ECO:0007669"/>
    <property type="project" value="UniProtKB-UniRule"/>
</dbReference>
<protein>
    <recommendedName>
        <fullName evidence="7">Phosphoglucomutase</fullName>
        <ecNumber evidence="7">5.4.2.2</ecNumber>
    </recommendedName>
</protein>
<dbReference type="Pfam" id="PF02879">
    <property type="entry name" value="PGM_PMM_II"/>
    <property type="match status" value="1"/>
</dbReference>
<dbReference type="CDD" id="cd05801">
    <property type="entry name" value="PGM_like3"/>
    <property type="match status" value="1"/>
</dbReference>
<accession>A0A9W6JPX4</accession>
<feature type="domain" description="Alpha-D-phosphohexomutase C-terminal" evidence="9">
    <location>
        <begin position="496"/>
        <end position="539"/>
    </location>
</feature>
<dbReference type="AlphaFoldDB" id="A0A9W6JPX4"/>
<dbReference type="Gene3D" id="3.40.120.10">
    <property type="entry name" value="Alpha-D-Glucose-1,6-Bisphosphate, subunit A, domain 3"/>
    <property type="match status" value="3"/>
</dbReference>
<dbReference type="GO" id="GO:0000287">
    <property type="term" value="F:magnesium ion binding"/>
    <property type="evidence" value="ECO:0007669"/>
    <property type="project" value="InterPro"/>
</dbReference>
<proteinExistence type="inferred from homology"/>
<dbReference type="Pfam" id="PF02878">
    <property type="entry name" value="PGM_PMM_I"/>
    <property type="match status" value="1"/>
</dbReference>
<comment type="similarity">
    <text evidence="2 8">Belongs to the phosphohexose mutase family.</text>
</comment>
<evidence type="ECO:0000256" key="2">
    <source>
        <dbReference type="ARBA" id="ARBA00010231"/>
    </source>
</evidence>
<dbReference type="EC" id="5.4.2.2" evidence="7"/>
<dbReference type="Pfam" id="PF00408">
    <property type="entry name" value="PGM_PMM_IV"/>
    <property type="match status" value="1"/>
</dbReference>
<dbReference type="InterPro" id="IPR005845">
    <property type="entry name" value="A-D-PHexomutase_a/b/a-II"/>
</dbReference>
<feature type="domain" description="Alpha-D-phosphohexomutase alpha/beta/alpha" evidence="11">
    <location>
        <begin position="212"/>
        <end position="316"/>
    </location>
</feature>